<sequence>MFRFKKVDFDYLYSCLMMPDKIVSTQRVRVPGREALCMTLRRLAYPNRLADLEMMFNRHLSVISSVVNQVLAHVEYHFGHLLYDLTTHTWLNLDSLERFSEAVHAKGSALKNCWGFVHGTARRICRPTEEQQEHFSGHKRCHVHKYQAVMCPNGIICQLDGPFRGGGMTRYCCFH</sequence>
<evidence type="ECO:0000313" key="2">
    <source>
        <dbReference type="Proteomes" id="UP000821853"/>
    </source>
</evidence>
<organism evidence="1 2">
    <name type="scientific">Haemaphysalis longicornis</name>
    <name type="common">Bush tick</name>
    <dbReference type="NCBI Taxonomy" id="44386"/>
    <lineage>
        <taxon>Eukaryota</taxon>
        <taxon>Metazoa</taxon>
        <taxon>Ecdysozoa</taxon>
        <taxon>Arthropoda</taxon>
        <taxon>Chelicerata</taxon>
        <taxon>Arachnida</taxon>
        <taxon>Acari</taxon>
        <taxon>Parasitiformes</taxon>
        <taxon>Ixodida</taxon>
        <taxon>Ixodoidea</taxon>
        <taxon>Ixodidae</taxon>
        <taxon>Haemaphysalinae</taxon>
        <taxon>Haemaphysalis</taxon>
    </lineage>
</organism>
<accession>A0A9J6FDX7</accession>
<reference evidence="1 2" key="1">
    <citation type="journal article" date="2020" name="Cell">
        <title>Large-Scale Comparative Analyses of Tick Genomes Elucidate Their Genetic Diversity and Vector Capacities.</title>
        <authorList>
            <consortium name="Tick Genome and Microbiome Consortium (TIGMIC)"/>
            <person name="Jia N."/>
            <person name="Wang J."/>
            <person name="Shi W."/>
            <person name="Du L."/>
            <person name="Sun Y."/>
            <person name="Zhan W."/>
            <person name="Jiang J.F."/>
            <person name="Wang Q."/>
            <person name="Zhang B."/>
            <person name="Ji P."/>
            <person name="Bell-Sakyi L."/>
            <person name="Cui X.M."/>
            <person name="Yuan T.T."/>
            <person name="Jiang B.G."/>
            <person name="Yang W.F."/>
            <person name="Lam T.T."/>
            <person name="Chang Q.C."/>
            <person name="Ding S.J."/>
            <person name="Wang X.J."/>
            <person name="Zhu J.G."/>
            <person name="Ruan X.D."/>
            <person name="Zhao L."/>
            <person name="Wei J.T."/>
            <person name="Ye R.Z."/>
            <person name="Que T.C."/>
            <person name="Du C.H."/>
            <person name="Zhou Y.H."/>
            <person name="Cheng J.X."/>
            <person name="Dai P.F."/>
            <person name="Guo W.B."/>
            <person name="Han X.H."/>
            <person name="Huang E.J."/>
            <person name="Li L.F."/>
            <person name="Wei W."/>
            <person name="Gao Y.C."/>
            <person name="Liu J.Z."/>
            <person name="Shao H.Z."/>
            <person name="Wang X."/>
            <person name="Wang C.C."/>
            <person name="Yang T.C."/>
            <person name="Huo Q.B."/>
            <person name="Li W."/>
            <person name="Chen H.Y."/>
            <person name="Chen S.E."/>
            <person name="Zhou L.G."/>
            <person name="Ni X.B."/>
            <person name="Tian J.H."/>
            <person name="Sheng Y."/>
            <person name="Liu T."/>
            <person name="Pan Y.S."/>
            <person name="Xia L.Y."/>
            <person name="Li J."/>
            <person name="Zhao F."/>
            <person name="Cao W.C."/>
        </authorList>
    </citation>
    <scope>NUCLEOTIDE SEQUENCE [LARGE SCALE GENOMIC DNA]</scope>
    <source>
        <strain evidence="1">HaeL-2018</strain>
    </source>
</reference>
<comment type="caution">
    <text evidence="1">The sequence shown here is derived from an EMBL/GenBank/DDBJ whole genome shotgun (WGS) entry which is preliminary data.</text>
</comment>
<keyword evidence="2" id="KW-1185">Reference proteome</keyword>
<dbReference type="Proteomes" id="UP000821853">
    <property type="component" value="Chromosome 1"/>
</dbReference>
<dbReference type="OrthoDB" id="6503144at2759"/>
<evidence type="ECO:0008006" key="3">
    <source>
        <dbReference type="Google" id="ProtNLM"/>
    </source>
</evidence>
<proteinExistence type="predicted"/>
<protein>
    <recommendedName>
        <fullName evidence="3">DDE Tnp4 domain-containing protein</fullName>
    </recommendedName>
</protein>
<dbReference type="AlphaFoldDB" id="A0A9J6FDX7"/>
<dbReference type="VEuPathDB" id="VectorBase:HLOH_064050"/>
<dbReference type="PANTHER" id="PTHR34615:SF1">
    <property type="entry name" value="PX DOMAIN-CONTAINING PROTEIN"/>
    <property type="match status" value="1"/>
</dbReference>
<evidence type="ECO:0000313" key="1">
    <source>
        <dbReference type="EMBL" id="KAH9360340.1"/>
    </source>
</evidence>
<dbReference type="PANTHER" id="PTHR34615">
    <property type="entry name" value="PX DOMAIN-CONTAINING PROTEIN"/>
    <property type="match status" value="1"/>
</dbReference>
<dbReference type="EMBL" id="JABSTR010000001">
    <property type="protein sequence ID" value="KAH9360340.1"/>
    <property type="molecule type" value="Genomic_DNA"/>
</dbReference>
<name>A0A9J6FDX7_HAELO</name>
<dbReference type="OMA" id="RICRPTE"/>
<gene>
    <name evidence="1" type="ORF">HPB48_010049</name>
</gene>